<feature type="transmembrane region" description="Helical" evidence="7">
    <location>
        <begin position="65"/>
        <end position="91"/>
    </location>
</feature>
<evidence type="ECO:0000259" key="8">
    <source>
        <dbReference type="PROSITE" id="PS50928"/>
    </source>
</evidence>
<dbReference type="PANTHER" id="PTHR30193:SF1">
    <property type="entry name" value="ABC TRANSPORTER PERMEASE PROTEIN YESP-RELATED"/>
    <property type="match status" value="1"/>
</dbReference>
<accession>A0A832I7S5</accession>
<comment type="caution">
    <text evidence="9">The sequence shown here is derived from an EMBL/GenBank/DDBJ whole genome shotgun (WGS) entry which is preliminary data.</text>
</comment>
<reference evidence="9" key="1">
    <citation type="journal article" date="2020" name="mSystems">
        <title>Genome- and Community-Level Interaction Insights into Carbon Utilization and Element Cycling Functions of Hydrothermarchaeota in Hydrothermal Sediment.</title>
        <authorList>
            <person name="Zhou Z."/>
            <person name="Liu Y."/>
            <person name="Xu W."/>
            <person name="Pan J."/>
            <person name="Luo Z.H."/>
            <person name="Li M."/>
        </authorList>
    </citation>
    <scope>NUCLEOTIDE SEQUENCE [LARGE SCALE GENOMIC DNA]</scope>
    <source>
        <strain evidence="9">SpSt-86</strain>
    </source>
</reference>
<dbReference type="PANTHER" id="PTHR30193">
    <property type="entry name" value="ABC TRANSPORTER PERMEASE PROTEIN"/>
    <property type="match status" value="1"/>
</dbReference>
<evidence type="ECO:0000256" key="7">
    <source>
        <dbReference type="RuleBase" id="RU363032"/>
    </source>
</evidence>
<gene>
    <name evidence="9" type="ORF">ENW55_02010</name>
</gene>
<organism evidence="9">
    <name type="scientific">Pseudothermotoga hypogea</name>
    <dbReference type="NCBI Taxonomy" id="57487"/>
    <lineage>
        <taxon>Bacteria</taxon>
        <taxon>Thermotogati</taxon>
        <taxon>Thermotogota</taxon>
        <taxon>Thermotogae</taxon>
        <taxon>Thermotogales</taxon>
        <taxon>Thermotogaceae</taxon>
        <taxon>Pseudothermotoga</taxon>
    </lineage>
</organism>
<dbReference type="InterPro" id="IPR035906">
    <property type="entry name" value="MetI-like_sf"/>
</dbReference>
<keyword evidence="3" id="KW-1003">Cell membrane</keyword>
<proteinExistence type="inferred from homology"/>
<keyword evidence="6 7" id="KW-0472">Membrane</keyword>
<feature type="transmembrane region" description="Helical" evidence="7">
    <location>
        <begin position="103"/>
        <end position="123"/>
    </location>
</feature>
<comment type="subcellular location">
    <subcellularLocation>
        <location evidence="1 7">Cell membrane</location>
        <topology evidence="1 7">Multi-pass membrane protein</topology>
    </subcellularLocation>
</comment>
<dbReference type="AlphaFoldDB" id="A0A832I7S5"/>
<comment type="similarity">
    <text evidence="7">Belongs to the binding-protein-dependent transport system permease family.</text>
</comment>
<dbReference type="GO" id="GO:0055085">
    <property type="term" value="P:transmembrane transport"/>
    <property type="evidence" value="ECO:0007669"/>
    <property type="project" value="InterPro"/>
</dbReference>
<evidence type="ECO:0000256" key="4">
    <source>
        <dbReference type="ARBA" id="ARBA00022692"/>
    </source>
</evidence>
<keyword evidence="4 7" id="KW-0812">Transmembrane</keyword>
<feature type="transmembrane region" description="Helical" evidence="7">
    <location>
        <begin position="258"/>
        <end position="278"/>
    </location>
</feature>
<protein>
    <submittedName>
        <fullName evidence="9">Sugar ABC transporter permease</fullName>
    </submittedName>
</protein>
<dbReference type="SUPFAM" id="SSF161098">
    <property type="entry name" value="MetI-like"/>
    <property type="match status" value="1"/>
</dbReference>
<feature type="transmembrane region" description="Helical" evidence="7">
    <location>
        <begin position="9"/>
        <end position="36"/>
    </location>
</feature>
<evidence type="ECO:0000256" key="6">
    <source>
        <dbReference type="ARBA" id="ARBA00023136"/>
    </source>
</evidence>
<keyword evidence="2 7" id="KW-0813">Transport</keyword>
<evidence type="ECO:0000256" key="5">
    <source>
        <dbReference type="ARBA" id="ARBA00022989"/>
    </source>
</evidence>
<name>A0A832I7S5_9THEM</name>
<dbReference type="PROSITE" id="PS50928">
    <property type="entry name" value="ABC_TM1"/>
    <property type="match status" value="1"/>
</dbReference>
<dbReference type="InterPro" id="IPR051393">
    <property type="entry name" value="ABC_transporter_permease"/>
</dbReference>
<dbReference type="CDD" id="cd06261">
    <property type="entry name" value="TM_PBP2"/>
    <property type="match status" value="1"/>
</dbReference>
<evidence type="ECO:0000313" key="9">
    <source>
        <dbReference type="EMBL" id="HGZ78743.1"/>
    </source>
</evidence>
<dbReference type="Pfam" id="PF00528">
    <property type="entry name" value="BPD_transp_1"/>
    <property type="match status" value="1"/>
</dbReference>
<feature type="domain" description="ABC transmembrane type-1" evidence="8">
    <location>
        <begin position="61"/>
        <end position="277"/>
    </location>
</feature>
<sequence>MKKLINSRFLFAVPALAFLFIFVLLPVFSVFVLSFFSWDLISPPKFTGWGNFLRLLEDKWFWNSIWVSIKLLMMTVPMCFFVPLALAVCLYKETTFSKILRAFFYWPYMMPAVAGTTMFKWLLSYDLGLLNHIIKSAGFSPVPWLLKPTPALFAISLLRTWGMTGLLMMMFITGLQSVPEEFHEAARVDGANRWQTFWYVTFPLLKNTNLLVLTTAIAHVFRDFAGVYVLTGGGPGYSTMVTPLYIYNTAFTQWRIGYAYAMSVVFLLISFAIAVVTLRVRER</sequence>
<evidence type="ECO:0000256" key="3">
    <source>
        <dbReference type="ARBA" id="ARBA00022475"/>
    </source>
</evidence>
<feature type="transmembrane region" description="Helical" evidence="7">
    <location>
        <begin position="225"/>
        <end position="246"/>
    </location>
</feature>
<evidence type="ECO:0000256" key="1">
    <source>
        <dbReference type="ARBA" id="ARBA00004651"/>
    </source>
</evidence>
<dbReference type="EMBL" id="DTKQ01000015">
    <property type="protein sequence ID" value="HGZ78743.1"/>
    <property type="molecule type" value="Genomic_DNA"/>
</dbReference>
<dbReference type="GO" id="GO:0005886">
    <property type="term" value="C:plasma membrane"/>
    <property type="evidence" value="ECO:0007669"/>
    <property type="project" value="UniProtKB-SubCell"/>
</dbReference>
<dbReference type="Gene3D" id="1.10.3720.10">
    <property type="entry name" value="MetI-like"/>
    <property type="match status" value="1"/>
</dbReference>
<evidence type="ECO:0000256" key="2">
    <source>
        <dbReference type="ARBA" id="ARBA00022448"/>
    </source>
</evidence>
<keyword evidence="5 7" id="KW-1133">Transmembrane helix</keyword>
<dbReference type="InterPro" id="IPR000515">
    <property type="entry name" value="MetI-like"/>
</dbReference>